<dbReference type="EMBL" id="AP026978">
    <property type="protein sequence ID" value="BDU00502.1"/>
    <property type="molecule type" value="Genomic_DNA"/>
</dbReference>
<organism evidence="1 2">
    <name type="scientific">Nocardia sputorum</name>
    <dbReference type="NCBI Taxonomy" id="2984338"/>
    <lineage>
        <taxon>Bacteria</taxon>
        <taxon>Bacillati</taxon>
        <taxon>Actinomycetota</taxon>
        <taxon>Actinomycetes</taxon>
        <taxon>Mycobacteriales</taxon>
        <taxon>Nocardiaceae</taxon>
        <taxon>Nocardia</taxon>
    </lineage>
</organism>
<name>A0ABM8CZS0_9NOCA</name>
<dbReference type="Proteomes" id="UP001317870">
    <property type="component" value="Chromosome"/>
</dbReference>
<accession>A0ABM8CZS0</accession>
<keyword evidence="2" id="KW-1185">Reference proteome</keyword>
<proteinExistence type="predicted"/>
<evidence type="ECO:0000313" key="1">
    <source>
        <dbReference type="EMBL" id="BDU00502.1"/>
    </source>
</evidence>
<gene>
    <name evidence="1" type="ORF">IFM12276_35300</name>
</gene>
<sequence length="58" mass="6586">MSERPANSLWWAAGPAPPQRDPFAFLGDARLVGLWTLFGLVRTVIQTFFHCRRAPEMV</sequence>
<protein>
    <submittedName>
        <fullName evidence="1">Uncharacterized protein</fullName>
    </submittedName>
</protein>
<reference evidence="1 2" key="1">
    <citation type="submission" date="2022-11" db="EMBL/GenBank/DDBJ databases">
        <title>Genome Sequencing of Nocardia sp. ON39_IFM12276 and assembly.</title>
        <authorList>
            <person name="Shimojima M."/>
            <person name="Toyokawa M."/>
            <person name="Uesaka K."/>
        </authorList>
    </citation>
    <scope>NUCLEOTIDE SEQUENCE [LARGE SCALE GENOMIC DNA]</scope>
    <source>
        <strain evidence="1 2">IFM 12276</strain>
    </source>
</reference>
<evidence type="ECO:0000313" key="2">
    <source>
        <dbReference type="Proteomes" id="UP001317870"/>
    </source>
</evidence>